<dbReference type="GO" id="GO:0016192">
    <property type="term" value="P:vesicle-mediated transport"/>
    <property type="evidence" value="ECO:0007669"/>
    <property type="project" value="TreeGrafter"/>
</dbReference>
<dbReference type="AlphaFoldDB" id="A0A177WAP7"/>
<comment type="subcellular location">
    <subcellularLocation>
        <location evidence="1">Endomembrane system</location>
        <topology evidence="1">Multi-pass membrane protein</topology>
    </subcellularLocation>
</comment>
<name>A0A177WAP7_BATDL</name>
<dbReference type="eggNOG" id="ENOG502S3AC">
    <property type="taxonomic scope" value="Eukaryota"/>
</dbReference>
<feature type="transmembrane region" description="Helical" evidence="6">
    <location>
        <begin position="39"/>
        <end position="65"/>
    </location>
</feature>
<dbReference type="PANTHER" id="PTHR13314">
    <property type="entry name" value="CALCIUM CHANNEL FLOWER HOMOLOG"/>
    <property type="match status" value="1"/>
</dbReference>
<protein>
    <recommendedName>
        <fullName evidence="9">Golgi apparatus membrane protein TVP18</fullName>
    </recommendedName>
</protein>
<dbReference type="OrthoDB" id="5591789at2759"/>
<dbReference type="VEuPathDB" id="FungiDB:BDEG_21222"/>
<feature type="transmembrane region" description="Helical" evidence="6">
    <location>
        <begin position="12"/>
        <end position="33"/>
    </location>
</feature>
<accession>A0A177WAP7</accession>
<dbReference type="Proteomes" id="UP000077115">
    <property type="component" value="Unassembled WGS sequence"/>
</dbReference>
<evidence type="ECO:0000256" key="2">
    <source>
        <dbReference type="ARBA" id="ARBA00005738"/>
    </source>
</evidence>
<evidence type="ECO:0000313" key="7">
    <source>
        <dbReference type="EMBL" id="OAJ37159.1"/>
    </source>
</evidence>
<organism evidence="7 8">
    <name type="scientific">Batrachochytrium dendrobatidis (strain JEL423)</name>
    <dbReference type="NCBI Taxonomy" id="403673"/>
    <lineage>
        <taxon>Eukaryota</taxon>
        <taxon>Fungi</taxon>
        <taxon>Fungi incertae sedis</taxon>
        <taxon>Chytridiomycota</taxon>
        <taxon>Chytridiomycota incertae sedis</taxon>
        <taxon>Chytridiomycetes</taxon>
        <taxon>Rhizophydiales</taxon>
        <taxon>Rhizophydiales incertae sedis</taxon>
        <taxon>Batrachochytrium</taxon>
    </lineage>
</organism>
<keyword evidence="3 6" id="KW-0812">Transmembrane</keyword>
<feature type="transmembrane region" description="Helical" evidence="6">
    <location>
        <begin position="86"/>
        <end position="111"/>
    </location>
</feature>
<reference evidence="7 8" key="2">
    <citation type="submission" date="2016-05" db="EMBL/GenBank/DDBJ databases">
        <title>Lineage-specific infection strategies underlie the spectrum of fungal disease in amphibians.</title>
        <authorList>
            <person name="Cuomo C.A."/>
            <person name="Farrer R.A."/>
            <person name="James T."/>
            <person name="Longcore J."/>
            <person name="Birren B."/>
        </authorList>
    </citation>
    <scope>NUCLEOTIDE SEQUENCE [LARGE SCALE GENOMIC DNA]</scope>
    <source>
        <strain evidence="7 8">JEL423</strain>
    </source>
</reference>
<reference evidence="7 8" key="1">
    <citation type="submission" date="2006-10" db="EMBL/GenBank/DDBJ databases">
        <title>The Genome Sequence of Batrachochytrium dendrobatidis JEL423.</title>
        <authorList>
            <consortium name="The Broad Institute Genome Sequencing Platform"/>
            <person name="Birren B."/>
            <person name="Lander E."/>
            <person name="Galagan J."/>
            <person name="Cuomo C."/>
            <person name="Devon K."/>
            <person name="Jaffe D."/>
            <person name="Butler J."/>
            <person name="Alvarez P."/>
            <person name="Gnerre S."/>
            <person name="Grabherr M."/>
            <person name="Kleber M."/>
            <person name="Mauceli E."/>
            <person name="Brockman W."/>
            <person name="Young S."/>
            <person name="LaButti K."/>
            <person name="Sykes S."/>
            <person name="DeCaprio D."/>
            <person name="Crawford M."/>
            <person name="Koehrsen M."/>
            <person name="Engels R."/>
            <person name="Montgomery P."/>
            <person name="Pearson M."/>
            <person name="Howarth C."/>
            <person name="Larson L."/>
            <person name="White J."/>
            <person name="O'Leary S."/>
            <person name="Kodira C."/>
            <person name="Zeng Q."/>
            <person name="Yandava C."/>
            <person name="Alvarado L."/>
            <person name="Longcore J."/>
            <person name="James T."/>
        </authorList>
    </citation>
    <scope>NUCLEOTIDE SEQUENCE [LARGE SCALE GENOMIC DNA]</scope>
    <source>
        <strain evidence="7 8">JEL423</strain>
    </source>
</reference>
<dbReference type="EMBL" id="DS022300">
    <property type="protein sequence ID" value="OAJ37159.1"/>
    <property type="molecule type" value="Genomic_DNA"/>
</dbReference>
<dbReference type="SMART" id="SM01077">
    <property type="entry name" value="Cg6151-P"/>
    <property type="match status" value="1"/>
</dbReference>
<sequence length="163" mass="18002">MTFVDDLKSGKCAIYGQFTAILTFLFLVIFGFFNLVSSLIIFSILGWVFAGIVFLVEMPFCAKCCANDNLKRVSDFFQANQFKACLYLVFSIVLWCSIRVQASTILVSATFMTFTTAFYDSCWLTMMIGIPAIAALRHEDPAKSSVNGTNLAVQATSTFGGRV</sequence>
<evidence type="ECO:0000256" key="3">
    <source>
        <dbReference type="ARBA" id="ARBA00022692"/>
    </source>
</evidence>
<dbReference type="PANTHER" id="PTHR13314:SF2">
    <property type="entry name" value="CALCIUM CHANNEL FLOWER HOMOLOG"/>
    <property type="match status" value="1"/>
</dbReference>
<dbReference type="Pfam" id="PF10233">
    <property type="entry name" value="Cg6151-P"/>
    <property type="match status" value="1"/>
</dbReference>
<evidence type="ECO:0008006" key="9">
    <source>
        <dbReference type="Google" id="ProtNLM"/>
    </source>
</evidence>
<dbReference type="GO" id="GO:0012505">
    <property type="term" value="C:endomembrane system"/>
    <property type="evidence" value="ECO:0007669"/>
    <property type="project" value="UniProtKB-SubCell"/>
</dbReference>
<dbReference type="InterPro" id="IPR019365">
    <property type="entry name" value="TVP18/Ca-channel_flower"/>
</dbReference>
<dbReference type="STRING" id="403673.A0A177WAP7"/>
<comment type="similarity">
    <text evidence="2">Belongs to the TVP18 family.</text>
</comment>
<proteinExistence type="inferred from homology"/>
<evidence type="ECO:0000313" key="8">
    <source>
        <dbReference type="Proteomes" id="UP000077115"/>
    </source>
</evidence>
<evidence type="ECO:0000256" key="4">
    <source>
        <dbReference type="ARBA" id="ARBA00022989"/>
    </source>
</evidence>
<dbReference type="GO" id="GO:0016020">
    <property type="term" value="C:membrane"/>
    <property type="evidence" value="ECO:0007669"/>
    <property type="project" value="InterPro"/>
</dbReference>
<keyword evidence="4 6" id="KW-1133">Transmembrane helix</keyword>
<keyword evidence="5 6" id="KW-0472">Membrane</keyword>
<gene>
    <name evidence="7" type="ORF">BDEG_21222</name>
</gene>
<evidence type="ECO:0000256" key="5">
    <source>
        <dbReference type="ARBA" id="ARBA00023136"/>
    </source>
</evidence>
<evidence type="ECO:0000256" key="6">
    <source>
        <dbReference type="SAM" id="Phobius"/>
    </source>
</evidence>
<evidence type="ECO:0000256" key="1">
    <source>
        <dbReference type="ARBA" id="ARBA00004127"/>
    </source>
</evidence>